<dbReference type="PANTHER" id="PTHR43297:SF2">
    <property type="entry name" value="DIPEPTIDE TRANSPORT ATP-BINDING PROTEIN DPPD"/>
    <property type="match status" value="1"/>
</dbReference>
<dbReference type="PROSITE" id="PS50893">
    <property type="entry name" value="ABC_TRANSPORTER_2"/>
    <property type="match status" value="1"/>
</dbReference>
<comment type="subcellular location">
    <subcellularLocation>
        <location evidence="1">Cell membrane</location>
        <topology evidence="1">Peripheral membrane protein</topology>
    </subcellularLocation>
</comment>
<proteinExistence type="predicted"/>
<dbReference type="InterPro" id="IPR003439">
    <property type="entry name" value="ABC_transporter-like_ATP-bd"/>
</dbReference>
<dbReference type="Proteomes" id="UP001174909">
    <property type="component" value="Unassembled WGS sequence"/>
</dbReference>
<dbReference type="Pfam" id="PF08352">
    <property type="entry name" value="oligo_HPY"/>
    <property type="match status" value="1"/>
</dbReference>
<comment type="caution">
    <text evidence="8">The sequence shown here is derived from an EMBL/GenBank/DDBJ whole genome shotgun (WGS) entry which is preliminary data.</text>
</comment>
<dbReference type="SUPFAM" id="SSF52540">
    <property type="entry name" value="P-loop containing nucleoside triphosphate hydrolases"/>
    <property type="match status" value="1"/>
</dbReference>
<keyword evidence="3" id="KW-1003">Cell membrane</keyword>
<evidence type="ECO:0000256" key="5">
    <source>
        <dbReference type="ARBA" id="ARBA00022840"/>
    </source>
</evidence>
<accession>A0AA35W437</accession>
<feature type="domain" description="ABC transporter" evidence="7">
    <location>
        <begin position="12"/>
        <end position="263"/>
    </location>
</feature>
<dbReference type="FunFam" id="3.40.50.300:FF:000016">
    <property type="entry name" value="Oligopeptide ABC transporter ATP-binding component"/>
    <property type="match status" value="1"/>
</dbReference>
<dbReference type="GO" id="GO:0016887">
    <property type="term" value="F:ATP hydrolysis activity"/>
    <property type="evidence" value="ECO:0007669"/>
    <property type="project" value="InterPro"/>
</dbReference>
<dbReference type="SMART" id="SM00382">
    <property type="entry name" value="AAA"/>
    <property type="match status" value="1"/>
</dbReference>
<evidence type="ECO:0000313" key="8">
    <source>
        <dbReference type="EMBL" id="CAI7997106.1"/>
    </source>
</evidence>
<name>A0AA35W437_GEOBA</name>
<dbReference type="EMBL" id="CASHTH010000293">
    <property type="protein sequence ID" value="CAI7997106.1"/>
    <property type="molecule type" value="Genomic_DNA"/>
</dbReference>
<keyword evidence="5 8" id="KW-0067">ATP-binding</keyword>
<keyword evidence="9" id="KW-1185">Reference proteome</keyword>
<protein>
    <submittedName>
        <fullName evidence="8">Probable peptide ABC transporter ATP-binding protein y4tR</fullName>
    </submittedName>
</protein>
<dbReference type="NCBIfam" id="TIGR01727">
    <property type="entry name" value="oligo_HPY"/>
    <property type="match status" value="1"/>
</dbReference>
<dbReference type="InterPro" id="IPR003593">
    <property type="entry name" value="AAA+_ATPase"/>
</dbReference>
<dbReference type="GO" id="GO:0015833">
    <property type="term" value="P:peptide transport"/>
    <property type="evidence" value="ECO:0007669"/>
    <property type="project" value="InterPro"/>
</dbReference>
<evidence type="ECO:0000256" key="4">
    <source>
        <dbReference type="ARBA" id="ARBA00022741"/>
    </source>
</evidence>
<keyword evidence="6" id="KW-0472">Membrane</keyword>
<dbReference type="InterPro" id="IPR027417">
    <property type="entry name" value="P-loop_NTPase"/>
</dbReference>
<evidence type="ECO:0000256" key="6">
    <source>
        <dbReference type="ARBA" id="ARBA00023136"/>
    </source>
</evidence>
<organism evidence="8 9">
    <name type="scientific">Geodia barretti</name>
    <name type="common">Barrett's horny sponge</name>
    <dbReference type="NCBI Taxonomy" id="519541"/>
    <lineage>
        <taxon>Eukaryota</taxon>
        <taxon>Metazoa</taxon>
        <taxon>Porifera</taxon>
        <taxon>Demospongiae</taxon>
        <taxon>Heteroscleromorpha</taxon>
        <taxon>Tetractinellida</taxon>
        <taxon>Astrophorina</taxon>
        <taxon>Geodiidae</taxon>
        <taxon>Geodia</taxon>
    </lineage>
</organism>
<dbReference type="Pfam" id="PF00005">
    <property type="entry name" value="ABC_tran"/>
    <property type="match status" value="1"/>
</dbReference>
<dbReference type="InterPro" id="IPR050388">
    <property type="entry name" value="ABC_Ni/Peptide_Import"/>
</dbReference>
<gene>
    <name evidence="8" type="ORF">GBAR_LOCUS2061</name>
</gene>
<evidence type="ECO:0000256" key="2">
    <source>
        <dbReference type="ARBA" id="ARBA00022448"/>
    </source>
</evidence>
<reference evidence="8" key="1">
    <citation type="submission" date="2023-03" db="EMBL/GenBank/DDBJ databases">
        <authorList>
            <person name="Steffen K."/>
            <person name="Cardenas P."/>
        </authorList>
    </citation>
    <scope>NUCLEOTIDE SEQUENCE</scope>
</reference>
<dbReference type="CDD" id="cd03257">
    <property type="entry name" value="ABC_NikE_OppD_transporters"/>
    <property type="match status" value="1"/>
</dbReference>
<dbReference type="Gene3D" id="3.40.50.300">
    <property type="entry name" value="P-loop containing nucleotide triphosphate hydrolases"/>
    <property type="match status" value="1"/>
</dbReference>
<evidence type="ECO:0000313" key="9">
    <source>
        <dbReference type="Proteomes" id="UP001174909"/>
    </source>
</evidence>
<dbReference type="InterPro" id="IPR013563">
    <property type="entry name" value="Oligopep_ABC_C"/>
</dbReference>
<keyword evidence="2" id="KW-0813">Transport</keyword>
<evidence type="ECO:0000259" key="7">
    <source>
        <dbReference type="PROSITE" id="PS50893"/>
    </source>
</evidence>
<dbReference type="AlphaFoldDB" id="A0AA35W437"/>
<dbReference type="GO" id="GO:0005886">
    <property type="term" value="C:plasma membrane"/>
    <property type="evidence" value="ECO:0007669"/>
    <property type="project" value="UniProtKB-SubCell"/>
</dbReference>
<evidence type="ECO:0000256" key="3">
    <source>
        <dbReference type="ARBA" id="ARBA00022475"/>
    </source>
</evidence>
<dbReference type="PANTHER" id="PTHR43297">
    <property type="entry name" value="OLIGOPEPTIDE TRANSPORT ATP-BINDING PROTEIN APPD"/>
    <property type="match status" value="1"/>
</dbReference>
<dbReference type="GO" id="GO:0005524">
    <property type="term" value="F:ATP binding"/>
    <property type="evidence" value="ECO:0007669"/>
    <property type="project" value="UniProtKB-KW"/>
</dbReference>
<keyword evidence="4" id="KW-0547">Nucleotide-binding</keyword>
<sequence>MTAVQTATDTILEVNNLKTYIFTRAATVKAVDGISFDLKKGETLGIVGESGCGKTMTALSLLRLVPRPAGRIVEGEIVLNGEDILQKSEDEMRDVRGRQISMILQDPQTSLNPVFTIGNQLREALGIAHRENKSSMLSRAVDALRKVNVAAPERRLDDYPHQMSGGMKQRVVGAIAMSCEPGIIIADEPTTALDVTIQLQYLRLLKEIQAETGLAIIFITHDFGVVARMCDRVAVMYAGRIIEQGDVRDIFSRPAHPYTQALINSVPKLEERVDRLYSIEGQPPLLSNLPEGCRFAPRCPYATDRCLETYPTSSQLAEAHHADCWALHSDWEGTPIAEFVPPTGSSG</sequence>
<evidence type="ECO:0000256" key="1">
    <source>
        <dbReference type="ARBA" id="ARBA00004202"/>
    </source>
</evidence>